<name>A0A0D7A709_9AGAR</name>
<evidence type="ECO:0000313" key="1">
    <source>
        <dbReference type="EMBL" id="KIY45706.1"/>
    </source>
</evidence>
<reference evidence="1 2" key="1">
    <citation type="journal article" date="2015" name="Fungal Genet. Biol.">
        <title>Evolution of novel wood decay mechanisms in Agaricales revealed by the genome sequences of Fistulina hepatica and Cylindrobasidium torrendii.</title>
        <authorList>
            <person name="Floudas D."/>
            <person name="Held B.W."/>
            <person name="Riley R."/>
            <person name="Nagy L.G."/>
            <person name="Koehler G."/>
            <person name="Ransdell A.S."/>
            <person name="Younus H."/>
            <person name="Chow J."/>
            <person name="Chiniquy J."/>
            <person name="Lipzen A."/>
            <person name="Tritt A."/>
            <person name="Sun H."/>
            <person name="Haridas S."/>
            <person name="LaButti K."/>
            <person name="Ohm R.A."/>
            <person name="Kues U."/>
            <person name="Blanchette R.A."/>
            <person name="Grigoriev I.V."/>
            <person name="Minto R.E."/>
            <person name="Hibbett D.S."/>
        </authorList>
    </citation>
    <scope>NUCLEOTIDE SEQUENCE [LARGE SCALE GENOMIC DNA]</scope>
    <source>
        <strain evidence="1 2">ATCC 64428</strain>
    </source>
</reference>
<sequence length="149" mass="16607">MAPWQTNKCKTIKPRQTRDPFLSETLAMKATLALASHRQRANKRVELGAHLAADVAYASDRWWLKREAVFGMPQVDVSSKRLIIPEGLDPRWLKTQIEPADPATSGPPIRALRVYFRWANGRPPKRVVAQSGGCVGAGLRLLPGFARIL</sequence>
<accession>A0A0D7A709</accession>
<gene>
    <name evidence="1" type="ORF">FISHEDRAFT_60852</name>
</gene>
<organism evidence="1 2">
    <name type="scientific">Fistulina hepatica ATCC 64428</name>
    <dbReference type="NCBI Taxonomy" id="1128425"/>
    <lineage>
        <taxon>Eukaryota</taxon>
        <taxon>Fungi</taxon>
        <taxon>Dikarya</taxon>
        <taxon>Basidiomycota</taxon>
        <taxon>Agaricomycotina</taxon>
        <taxon>Agaricomycetes</taxon>
        <taxon>Agaricomycetidae</taxon>
        <taxon>Agaricales</taxon>
        <taxon>Fistulinaceae</taxon>
        <taxon>Fistulina</taxon>
    </lineage>
</organism>
<evidence type="ECO:0000313" key="2">
    <source>
        <dbReference type="Proteomes" id="UP000054144"/>
    </source>
</evidence>
<dbReference type="AlphaFoldDB" id="A0A0D7A709"/>
<protein>
    <submittedName>
        <fullName evidence="1">Uncharacterized protein</fullName>
    </submittedName>
</protein>
<keyword evidence="2" id="KW-1185">Reference proteome</keyword>
<dbReference type="EMBL" id="KN882046">
    <property type="protein sequence ID" value="KIY45706.1"/>
    <property type="molecule type" value="Genomic_DNA"/>
</dbReference>
<proteinExistence type="predicted"/>
<dbReference type="Proteomes" id="UP000054144">
    <property type="component" value="Unassembled WGS sequence"/>
</dbReference>